<gene>
    <name evidence="1" type="ORF">D0Q02_18715</name>
</gene>
<evidence type="ECO:0008006" key="3">
    <source>
        <dbReference type="Google" id="ProtNLM"/>
    </source>
</evidence>
<accession>A0A372FWJ3</accession>
<evidence type="ECO:0000313" key="2">
    <source>
        <dbReference type="Proteomes" id="UP000262621"/>
    </source>
</evidence>
<dbReference type="EMBL" id="QVFU01000020">
    <property type="protein sequence ID" value="RFS45058.1"/>
    <property type="molecule type" value="Genomic_DNA"/>
</dbReference>
<evidence type="ECO:0000313" key="1">
    <source>
        <dbReference type="EMBL" id="RFS45058.1"/>
    </source>
</evidence>
<dbReference type="RefSeq" id="WP_117229323.1">
    <property type="nucleotide sequence ID" value="NZ_CP061725.1"/>
</dbReference>
<keyword evidence="2" id="KW-1185">Reference proteome</keyword>
<organism evidence="1 2">
    <name type="scientific">Micromonospora craniellae</name>
    <dbReference type="NCBI Taxonomy" id="2294034"/>
    <lineage>
        <taxon>Bacteria</taxon>
        <taxon>Bacillati</taxon>
        <taxon>Actinomycetota</taxon>
        <taxon>Actinomycetes</taxon>
        <taxon>Micromonosporales</taxon>
        <taxon>Micromonosporaceae</taxon>
        <taxon>Micromonospora</taxon>
    </lineage>
</organism>
<sequence>MSSVPHVHVPLRPLWLCRACGMPWPCATARLTLLADYRESRVALSIYLAGMLYDAVDDLYRLDPHNVPKPASLHERFLGWAAPRTPRPPETSAR</sequence>
<protein>
    <recommendedName>
        <fullName evidence="3">Flavin reductase</fullName>
    </recommendedName>
</protein>
<dbReference type="Proteomes" id="UP000262621">
    <property type="component" value="Unassembled WGS sequence"/>
</dbReference>
<name>A0A372FWJ3_9ACTN</name>
<dbReference type="OrthoDB" id="3393036at2"/>
<dbReference type="AlphaFoldDB" id="A0A372FWJ3"/>
<reference evidence="1 2" key="1">
    <citation type="submission" date="2018-08" db="EMBL/GenBank/DDBJ databases">
        <title>Verrucosispora craniellae sp. nov., isolated from a marine sponge in the South China Sea.</title>
        <authorList>
            <person name="Li L."/>
            <person name="Lin H.W."/>
        </authorList>
    </citation>
    <scope>NUCLEOTIDE SEQUENCE [LARGE SCALE GENOMIC DNA]</scope>
    <source>
        <strain evidence="1 2">LHW63014</strain>
    </source>
</reference>
<comment type="caution">
    <text evidence="1">The sequence shown here is derived from an EMBL/GenBank/DDBJ whole genome shotgun (WGS) entry which is preliminary data.</text>
</comment>
<proteinExistence type="predicted"/>